<dbReference type="Proteomes" id="UP000838412">
    <property type="component" value="Chromosome 1"/>
</dbReference>
<dbReference type="AlphaFoldDB" id="A0A8J9YQC4"/>
<accession>A0A8J9YQC4</accession>
<protein>
    <submittedName>
        <fullName evidence="2">Hypp684 protein</fullName>
    </submittedName>
</protein>
<organism evidence="2 3">
    <name type="scientific">Branchiostoma lanceolatum</name>
    <name type="common">Common lancelet</name>
    <name type="synonym">Amphioxus lanceolatum</name>
    <dbReference type="NCBI Taxonomy" id="7740"/>
    <lineage>
        <taxon>Eukaryota</taxon>
        <taxon>Metazoa</taxon>
        <taxon>Chordata</taxon>
        <taxon>Cephalochordata</taxon>
        <taxon>Leptocardii</taxon>
        <taxon>Amphioxiformes</taxon>
        <taxon>Branchiostomatidae</taxon>
        <taxon>Branchiostoma</taxon>
    </lineage>
</organism>
<keyword evidence="1" id="KW-0732">Signal</keyword>
<proteinExistence type="predicted"/>
<gene>
    <name evidence="2" type="primary">Hypp684</name>
    <name evidence="2" type="ORF">BLAG_LOCUS2120</name>
</gene>
<keyword evidence="3" id="KW-1185">Reference proteome</keyword>
<dbReference type="OrthoDB" id="10316996at2759"/>
<name>A0A8J9YQC4_BRALA</name>
<dbReference type="EMBL" id="OV696686">
    <property type="protein sequence ID" value="CAH1233310.1"/>
    <property type="molecule type" value="Genomic_DNA"/>
</dbReference>
<sequence length="98" mass="10973">MGNIRLWALFGMVVVFVVMTSGQDFGDVENEDLANMLKRMAMPGCKGKKLQGEKCHPIKDHDKCCGYMGCFTRMEGAPCPPGGDCVCRPYNPMYKFIR</sequence>
<evidence type="ECO:0000313" key="2">
    <source>
        <dbReference type="EMBL" id="CAH1233310.1"/>
    </source>
</evidence>
<evidence type="ECO:0000256" key="1">
    <source>
        <dbReference type="SAM" id="SignalP"/>
    </source>
</evidence>
<evidence type="ECO:0000313" key="3">
    <source>
        <dbReference type="Proteomes" id="UP000838412"/>
    </source>
</evidence>
<reference evidence="2" key="1">
    <citation type="submission" date="2022-01" db="EMBL/GenBank/DDBJ databases">
        <authorList>
            <person name="Braso-Vives M."/>
        </authorList>
    </citation>
    <scope>NUCLEOTIDE SEQUENCE</scope>
</reference>
<feature type="chain" id="PRO_5035422698" evidence="1">
    <location>
        <begin position="23"/>
        <end position="98"/>
    </location>
</feature>
<feature type="signal peptide" evidence="1">
    <location>
        <begin position="1"/>
        <end position="22"/>
    </location>
</feature>